<dbReference type="RefSeq" id="WP_067908216.1">
    <property type="nucleotide sequence ID" value="NZ_KQ954244.1"/>
</dbReference>
<dbReference type="GO" id="GO:0046872">
    <property type="term" value="F:metal ion binding"/>
    <property type="evidence" value="ECO:0007669"/>
    <property type="project" value="UniProtKB-KW"/>
</dbReference>
<dbReference type="SUPFAM" id="SSF55961">
    <property type="entry name" value="Bet v1-like"/>
    <property type="match status" value="1"/>
</dbReference>
<dbReference type="PANTHER" id="PTHR21266">
    <property type="entry name" value="IRON-SULFUR DOMAIN CONTAINING PROTEIN"/>
    <property type="match status" value="1"/>
</dbReference>
<evidence type="ECO:0000313" key="7">
    <source>
        <dbReference type="EMBL" id="KUR71979.1"/>
    </source>
</evidence>
<dbReference type="InterPro" id="IPR017941">
    <property type="entry name" value="Rieske_2Fe-2S"/>
</dbReference>
<accession>A0A117UW48</accession>
<evidence type="ECO:0000256" key="5">
    <source>
        <dbReference type="ARBA" id="ARBA00023014"/>
    </source>
</evidence>
<protein>
    <submittedName>
        <fullName evidence="7">(2Fe-2S)-binding protein</fullName>
    </submittedName>
</protein>
<dbReference type="PROSITE" id="PS51296">
    <property type="entry name" value="RIESKE"/>
    <property type="match status" value="1"/>
</dbReference>
<keyword evidence="2" id="KW-0479">Metal-binding</keyword>
<dbReference type="EMBL" id="LLZS01000005">
    <property type="protein sequence ID" value="KUR71979.1"/>
    <property type="molecule type" value="Genomic_DNA"/>
</dbReference>
<evidence type="ECO:0000259" key="6">
    <source>
        <dbReference type="PROSITE" id="PS51296"/>
    </source>
</evidence>
<dbReference type="InterPro" id="IPR050584">
    <property type="entry name" value="Cholesterol_7-desaturase"/>
</dbReference>
<evidence type="ECO:0000256" key="2">
    <source>
        <dbReference type="ARBA" id="ARBA00022723"/>
    </source>
</evidence>
<evidence type="ECO:0000256" key="4">
    <source>
        <dbReference type="ARBA" id="ARBA00023004"/>
    </source>
</evidence>
<dbReference type="Pfam" id="PF00355">
    <property type="entry name" value="Rieske"/>
    <property type="match status" value="1"/>
</dbReference>
<dbReference type="InterPro" id="IPR044043">
    <property type="entry name" value="VanA_C_cat"/>
</dbReference>
<sequence length="343" mass="37478">MELGAQGYLRNAWYVADWADAITSALTPLEILGTRVVLTRAEDGSAIALEDACPHRKLPLSLGRRDGDTIVCGYHGLTFDRTGTCIAAPTQAAPPQTCVRAYPLAERYGLVWIWLGDPAAADPALILDIPQWGSPDWGYNRGPVMHVACHYLHVVDNLLDPTHVTWVHPGSFGDASCAAVPIETVSAPDGVTAARWLLDTEPAPFYAKFLKFAGRADRHQHYEVRYPSHAVIKAVFVPTGTGGHGRPLHPAAFCMDSFNFLTPVNARETRYFWFQLRDFAPDDAAVSAAFTADVQHAFEEDRVILNAVQIGLDTSPTPTVDLKNDLASFRFRAALARMIAAEG</sequence>
<keyword evidence="3" id="KW-0560">Oxidoreductase</keyword>
<dbReference type="CDD" id="cd08878">
    <property type="entry name" value="RHO_alpha_C_DMO-like"/>
    <property type="match status" value="1"/>
</dbReference>
<gene>
    <name evidence="7" type="ORF">AQZ52_08015</name>
</gene>
<organism evidence="7 8">
    <name type="scientific">Novosphingobium fuchskuhlense</name>
    <dbReference type="NCBI Taxonomy" id="1117702"/>
    <lineage>
        <taxon>Bacteria</taxon>
        <taxon>Pseudomonadati</taxon>
        <taxon>Pseudomonadota</taxon>
        <taxon>Alphaproteobacteria</taxon>
        <taxon>Sphingomonadales</taxon>
        <taxon>Sphingomonadaceae</taxon>
        <taxon>Novosphingobium</taxon>
    </lineage>
</organism>
<comment type="caution">
    <text evidence="7">The sequence shown here is derived from an EMBL/GenBank/DDBJ whole genome shotgun (WGS) entry which is preliminary data.</text>
</comment>
<keyword evidence="8" id="KW-1185">Reference proteome</keyword>
<evidence type="ECO:0000256" key="3">
    <source>
        <dbReference type="ARBA" id="ARBA00023002"/>
    </source>
</evidence>
<evidence type="ECO:0000313" key="8">
    <source>
        <dbReference type="Proteomes" id="UP000058012"/>
    </source>
</evidence>
<dbReference type="Proteomes" id="UP000058012">
    <property type="component" value="Unassembled WGS sequence"/>
</dbReference>
<dbReference type="Pfam" id="PF19112">
    <property type="entry name" value="VanA_C"/>
    <property type="match status" value="1"/>
</dbReference>
<keyword evidence="1" id="KW-0001">2Fe-2S</keyword>
<feature type="domain" description="Rieske" evidence="6">
    <location>
        <begin position="13"/>
        <end position="113"/>
    </location>
</feature>
<dbReference type="OrthoDB" id="9800776at2"/>
<dbReference type="STRING" id="1117702.AQZ52_08015"/>
<keyword evidence="4" id="KW-0408">Iron</keyword>
<keyword evidence="5" id="KW-0411">Iron-sulfur</keyword>
<proteinExistence type="predicted"/>
<dbReference type="Gene3D" id="2.102.10.10">
    <property type="entry name" value="Rieske [2Fe-2S] iron-sulphur domain"/>
    <property type="match status" value="1"/>
</dbReference>
<dbReference type="Gene3D" id="3.90.380.10">
    <property type="entry name" value="Naphthalene 1,2-dioxygenase Alpha Subunit, Chain A, domain 1"/>
    <property type="match status" value="1"/>
</dbReference>
<dbReference type="GO" id="GO:0051537">
    <property type="term" value="F:2 iron, 2 sulfur cluster binding"/>
    <property type="evidence" value="ECO:0007669"/>
    <property type="project" value="UniProtKB-KW"/>
</dbReference>
<dbReference type="GO" id="GO:0016491">
    <property type="term" value="F:oxidoreductase activity"/>
    <property type="evidence" value="ECO:0007669"/>
    <property type="project" value="UniProtKB-KW"/>
</dbReference>
<dbReference type="AlphaFoldDB" id="A0A117UW48"/>
<dbReference type="PANTHER" id="PTHR21266:SF60">
    <property type="entry name" value="3-KETOSTEROID-9-ALPHA-MONOOXYGENASE, OXYGENASE COMPONENT"/>
    <property type="match status" value="1"/>
</dbReference>
<name>A0A117UW48_9SPHN</name>
<evidence type="ECO:0000256" key="1">
    <source>
        <dbReference type="ARBA" id="ARBA00022714"/>
    </source>
</evidence>
<dbReference type="InterPro" id="IPR036922">
    <property type="entry name" value="Rieske_2Fe-2S_sf"/>
</dbReference>
<reference evidence="7 8" key="1">
    <citation type="submission" date="2015-10" db="EMBL/GenBank/DDBJ databases">
        <title>Draft genome sequence of Novosphingobium fuchskuhlense DSM 25065 isolated from a surface water sample of the southwest basin of Lake Grosse Fuchskuhle.</title>
        <authorList>
            <person name="Ruckert C."/>
            <person name="Winkler A."/>
            <person name="Glaeser J."/>
            <person name="Grossart H.-P."/>
            <person name="Kalinowski J."/>
            <person name="Glaeser S."/>
        </authorList>
    </citation>
    <scope>NUCLEOTIDE SEQUENCE [LARGE SCALE GENOMIC DNA]</scope>
    <source>
        <strain evidence="7 8">FNE08-7</strain>
    </source>
</reference>
<dbReference type="SUPFAM" id="SSF50022">
    <property type="entry name" value="ISP domain"/>
    <property type="match status" value="1"/>
</dbReference>